<dbReference type="AlphaFoldDB" id="W7MJX0"/>
<accession>W7MJX0</accession>
<dbReference type="RefSeq" id="XP_018754081.1">
    <property type="nucleotide sequence ID" value="XM_018905437.1"/>
</dbReference>
<evidence type="ECO:0000313" key="2">
    <source>
        <dbReference type="EMBL" id="EWG47890.1"/>
    </source>
</evidence>
<proteinExistence type="predicted"/>
<gene>
    <name evidence="2" type="ORF">FVEG_16204</name>
</gene>
<name>W7MJX0_GIBM7</name>
<dbReference type="EMBL" id="DS022251">
    <property type="protein sequence ID" value="EWG47890.1"/>
    <property type="molecule type" value="Genomic_DNA"/>
</dbReference>
<dbReference type="VEuPathDB" id="FungiDB:FVEG_16204"/>
<dbReference type="GeneID" id="30073080"/>
<keyword evidence="3" id="KW-1185">Reference proteome</keyword>
<evidence type="ECO:0000313" key="3">
    <source>
        <dbReference type="Proteomes" id="UP000009096"/>
    </source>
</evidence>
<dbReference type="KEGG" id="fvr:FVEG_16204"/>
<evidence type="ECO:0000256" key="1">
    <source>
        <dbReference type="SAM" id="MobiDB-lite"/>
    </source>
</evidence>
<protein>
    <submittedName>
        <fullName evidence="2">Uncharacterized protein</fullName>
    </submittedName>
</protein>
<reference evidence="2 3" key="1">
    <citation type="journal article" date="2010" name="Nature">
        <title>Comparative genomics reveals mobile pathogenicity chromosomes in Fusarium.</title>
        <authorList>
            <person name="Ma L.J."/>
            <person name="van der Does H.C."/>
            <person name="Borkovich K.A."/>
            <person name="Coleman J.J."/>
            <person name="Daboussi M.J."/>
            <person name="Di Pietro A."/>
            <person name="Dufresne M."/>
            <person name="Freitag M."/>
            <person name="Grabherr M."/>
            <person name="Henrissat B."/>
            <person name="Houterman P.M."/>
            <person name="Kang S."/>
            <person name="Shim W.B."/>
            <person name="Woloshuk C."/>
            <person name="Xie X."/>
            <person name="Xu J.R."/>
            <person name="Antoniw J."/>
            <person name="Baker S.E."/>
            <person name="Bluhm B.H."/>
            <person name="Breakspear A."/>
            <person name="Brown D.W."/>
            <person name="Butchko R.A."/>
            <person name="Chapman S."/>
            <person name="Coulson R."/>
            <person name="Coutinho P.M."/>
            <person name="Danchin E.G."/>
            <person name="Diener A."/>
            <person name="Gale L.R."/>
            <person name="Gardiner D.M."/>
            <person name="Goff S."/>
            <person name="Hammond-Kosack K.E."/>
            <person name="Hilburn K."/>
            <person name="Hua-Van A."/>
            <person name="Jonkers W."/>
            <person name="Kazan K."/>
            <person name="Kodira C.D."/>
            <person name="Koehrsen M."/>
            <person name="Kumar L."/>
            <person name="Lee Y.H."/>
            <person name="Li L."/>
            <person name="Manners J.M."/>
            <person name="Miranda-Saavedra D."/>
            <person name="Mukherjee M."/>
            <person name="Park G."/>
            <person name="Park J."/>
            <person name="Park S.Y."/>
            <person name="Proctor R.H."/>
            <person name="Regev A."/>
            <person name="Ruiz-Roldan M.C."/>
            <person name="Sain D."/>
            <person name="Sakthikumar S."/>
            <person name="Sykes S."/>
            <person name="Schwartz D.C."/>
            <person name="Turgeon B.G."/>
            <person name="Wapinski I."/>
            <person name="Yoder O."/>
            <person name="Young S."/>
            <person name="Zeng Q."/>
            <person name="Zhou S."/>
            <person name="Galagan J."/>
            <person name="Cuomo C.A."/>
            <person name="Kistler H.C."/>
            <person name="Rep M."/>
        </authorList>
    </citation>
    <scope>NUCLEOTIDE SEQUENCE [LARGE SCALE GENOMIC DNA]</scope>
    <source>
        <strain evidence="3">M3125 / FGSC 7600</strain>
    </source>
</reference>
<dbReference type="Proteomes" id="UP000009096">
    <property type="component" value="Chromosome 3"/>
</dbReference>
<sequence>MSRPLLSIQPRIRYDTAPSAFSQFHLCLDSEAIKNHLHKPQLQRPPTNKPSPKVDAGIPFPRVPSHPPISQSRQPILCQASCHRLHATLVGLFRALVPSIASTIFVHVCWRMRGSFRDTRSAPMRLCQT</sequence>
<organism evidence="2 3">
    <name type="scientific">Gibberella moniliformis (strain M3125 / FGSC 7600)</name>
    <name type="common">Maize ear and stalk rot fungus</name>
    <name type="synonym">Fusarium verticillioides</name>
    <dbReference type="NCBI Taxonomy" id="334819"/>
    <lineage>
        <taxon>Eukaryota</taxon>
        <taxon>Fungi</taxon>
        <taxon>Dikarya</taxon>
        <taxon>Ascomycota</taxon>
        <taxon>Pezizomycotina</taxon>
        <taxon>Sordariomycetes</taxon>
        <taxon>Hypocreomycetidae</taxon>
        <taxon>Hypocreales</taxon>
        <taxon>Nectriaceae</taxon>
        <taxon>Fusarium</taxon>
        <taxon>Fusarium fujikuroi species complex</taxon>
    </lineage>
</organism>
<feature type="region of interest" description="Disordered" evidence="1">
    <location>
        <begin position="37"/>
        <end position="72"/>
    </location>
</feature>